<comment type="subcellular location">
    <subcellularLocation>
        <location evidence="1 10">Cell outer membrane</location>
        <topology evidence="1 10">Multi-pass membrane protein</topology>
    </subcellularLocation>
</comment>
<evidence type="ECO:0000256" key="2">
    <source>
        <dbReference type="ARBA" id="ARBA00022448"/>
    </source>
</evidence>
<dbReference type="Gene3D" id="2.60.40.1120">
    <property type="entry name" value="Carboxypeptidase-like, regulatory domain"/>
    <property type="match status" value="1"/>
</dbReference>
<dbReference type="InterPro" id="IPR008969">
    <property type="entry name" value="CarboxyPept-like_regulatory"/>
</dbReference>
<keyword evidence="5" id="KW-0732">Signal</keyword>
<dbReference type="PROSITE" id="PS52016">
    <property type="entry name" value="TONB_DEPENDENT_REC_3"/>
    <property type="match status" value="1"/>
</dbReference>
<keyword evidence="3 10" id="KW-1134">Transmembrane beta strand</keyword>
<keyword evidence="8" id="KW-0675">Receptor</keyword>
<dbReference type="Pfam" id="PF00593">
    <property type="entry name" value="TonB_dep_Rec_b-barrel"/>
    <property type="match status" value="1"/>
</dbReference>
<accession>A0A1H6Q6E4</accession>
<dbReference type="GO" id="GO:0009279">
    <property type="term" value="C:cell outer membrane"/>
    <property type="evidence" value="ECO:0007669"/>
    <property type="project" value="UniProtKB-SubCell"/>
</dbReference>
<keyword evidence="9 10" id="KW-0998">Cell outer membrane</keyword>
<dbReference type="SUPFAM" id="SSF56935">
    <property type="entry name" value="Porins"/>
    <property type="match status" value="1"/>
</dbReference>
<evidence type="ECO:0000256" key="5">
    <source>
        <dbReference type="ARBA" id="ARBA00022729"/>
    </source>
</evidence>
<evidence type="ECO:0000259" key="13">
    <source>
        <dbReference type="Pfam" id="PF07715"/>
    </source>
</evidence>
<dbReference type="EMBL" id="FNYA01000001">
    <property type="protein sequence ID" value="SEI39379.1"/>
    <property type="molecule type" value="Genomic_DNA"/>
</dbReference>
<evidence type="ECO:0000313" key="14">
    <source>
        <dbReference type="EMBL" id="SEI39379.1"/>
    </source>
</evidence>
<feature type="domain" description="TonB-dependent receptor plug" evidence="13">
    <location>
        <begin position="120"/>
        <end position="223"/>
    </location>
</feature>
<evidence type="ECO:0000256" key="6">
    <source>
        <dbReference type="ARBA" id="ARBA00023077"/>
    </source>
</evidence>
<name>A0A1H6Q6E4_9FLAO</name>
<dbReference type="GO" id="GO:0044718">
    <property type="term" value="P:siderophore transmembrane transport"/>
    <property type="evidence" value="ECO:0007669"/>
    <property type="project" value="TreeGrafter"/>
</dbReference>
<dbReference type="GO" id="GO:0015344">
    <property type="term" value="F:siderophore uptake transmembrane transporter activity"/>
    <property type="evidence" value="ECO:0007669"/>
    <property type="project" value="TreeGrafter"/>
</dbReference>
<dbReference type="InterPro" id="IPR039426">
    <property type="entry name" value="TonB-dep_rcpt-like"/>
</dbReference>
<feature type="domain" description="TonB-dependent receptor-like beta-barrel" evidence="12">
    <location>
        <begin position="291"/>
        <end position="732"/>
    </location>
</feature>
<keyword evidence="6 11" id="KW-0798">TonB box</keyword>
<evidence type="ECO:0000256" key="8">
    <source>
        <dbReference type="ARBA" id="ARBA00023170"/>
    </source>
</evidence>
<dbReference type="AlphaFoldDB" id="A0A1H6Q6E4"/>
<dbReference type="InterPro" id="IPR000531">
    <property type="entry name" value="Beta-barrel_TonB"/>
</dbReference>
<dbReference type="InterPro" id="IPR012910">
    <property type="entry name" value="Plug_dom"/>
</dbReference>
<dbReference type="Gene3D" id="2.170.130.10">
    <property type="entry name" value="TonB-dependent receptor, plug domain"/>
    <property type="match status" value="1"/>
</dbReference>
<evidence type="ECO:0000256" key="4">
    <source>
        <dbReference type="ARBA" id="ARBA00022692"/>
    </source>
</evidence>
<proteinExistence type="inferred from homology"/>
<evidence type="ECO:0000313" key="15">
    <source>
        <dbReference type="Proteomes" id="UP000199702"/>
    </source>
</evidence>
<gene>
    <name evidence="14" type="ORF">SAMN05660918_0313</name>
</gene>
<reference evidence="15" key="1">
    <citation type="submission" date="2016-10" db="EMBL/GenBank/DDBJ databases">
        <authorList>
            <person name="Varghese N."/>
            <person name="Submissions S."/>
        </authorList>
    </citation>
    <scope>NUCLEOTIDE SEQUENCE [LARGE SCALE GENOMIC DNA]</scope>
    <source>
        <strain evidence="15">DSM 17934</strain>
    </source>
</reference>
<dbReference type="STRING" id="402734.SAMN05660918_0313"/>
<dbReference type="InterPro" id="IPR037066">
    <property type="entry name" value="Plug_dom_sf"/>
</dbReference>
<dbReference type="InterPro" id="IPR036942">
    <property type="entry name" value="Beta-barrel_TonB_sf"/>
</dbReference>
<comment type="similarity">
    <text evidence="10 11">Belongs to the TonB-dependent receptor family.</text>
</comment>
<evidence type="ECO:0000256" key="10">
    <source>
        <dbReference type="PROSITE-ProRule" id="PRU01360"/>
    </source>
</evidence>
<evidence type="ECO:0000256" key="3">
    <source>
        <dbReference type="ARBA" id="ARBA00022452"/>
    </source>
</evidence>
<dbReference type="PANTHER" id="PTHR30069">
    <property type="entry name" value="TONB-DEPENDENT OUTER MEMBRANE RECEPTOR"/>
    <property type="match status" value="1"/>
</dbReference>
<dbReference type="Gene3D" id="2.40.170.20">
    <property type="entry name" value="TonB-dependent receptor, beta-barrel domain"/>
    <property type="match status" value="1"/>
</dbReference>
<dbReference type="Pfam" id="PF13715">
    <property type="entry name" value="CarbopepD_reg_2"/>
    <property type="match status" value="1"/>
</dbReference>
<dbReference type="OrthoDB" id="9795928at2"/>
<evidence type="ECO:0000259" key="12">
    <source>
        <dbReference type="Pfam" id="PF00593"/>
    </source>
</evidence>
<sequence length="767" mass="86388">MNNLLKWIFVLFVMQNSFSQTTIKGFVSDKITNNPISNVYVFISELNKGVTTDESGNYAVILKAKGNIQLQFSHVGYESFVKQVPVNSQFNEIQLDVQLENQVIEINKIVVSNSFINEQKNNTFKVDIADSKDIQKVGGFTIMDVINKIPGIDATTTGTLISRPVIRGLSSNRVLTVIDGVRFETQQWDDEHGIGVNENGVERIEVIKGPESLLFGPEAMGGVINFVKSKPAAVGTTKGSYFSSMSSNNLGWRALANVDGAKEKYNWGVSALGKLYSDYFINNQSFRTPNTRLLEYGLKTYIGTDRKWGSTNISYNYNQAFFGILDGKDISFGPNGELINTDVNEKEKYPFEIEAPFHAVVDHRLTSTSTFLTGKSKFDVIVGYQNNHRAENEELAGVKKGYKYVDMTLQTVTYNVKWYAPKWNNFSTIIGSQGMFQNNKNNNGTATILIPDAAVNDLGFFAVSKFDYKNFNFTVGTRYDSRQLDTENTSSVNYAIPAISKSYENVSSSVGLAYTIANSLTLRTSLAKGYRSPNLNELTTNGYKLESRRFEVGNANFEKEYNNQFDFNATYVTSSVTIEGSYFFNSICNYIFIAPTGNLVPNNTNPSELVSEYKYYQTNAELTGGEARLDIHPKTVKWFRFETKYAILEGKRTDNDSFLPMMSPTKLTNTIYFNFNDFRKFSKTSFNVSVPYTFAQNKIEENELKTKGYSLLNFGLFTTYKKTEITLTANNVLDKEYVNHMSRFRQFGISEPGLNIAIGVRIPLDIK</sequence>
<evidence type="ECO:0000256" key="11">
    <source>
        <dbReference type="RuleBase" id="RU003357"/>
    </source>
</evidence>
<dbReference type="Proteomes" id="UP000199702">
    <property type="component" value="Unassembled WGS sequence"/>
</dbReference>
<dbReference type="PANTHER" id="PTHR30069:SF29">
    <property type="entry name" value="HEMOGLOBIN AND HEMOGLOBIN-HAPTOGLOBIN-BINDING PROTEIN 1-RELATED"/>
    <property type="match status" value="1"/>
</dbReference>
<keyword evidence="15" id="KW-1185">Reference proteome</keyword>
<evidence type="ECO:0000256" key="1">
    <source>
        <dbReference type="ARBA" id="ARBA00004571"/>
    </source>
</evidence>
<keyword evidence="4 10" id="KW-0812">Transmembrane</keyword>
<evidence type="ECO:0000256" key="9">
    <source>
        <dbReference type="ARBA" id="ARBA00023237"/>
    </source>
</evidence>
<keyword evidence="2 10" id="KW-0813">Transport</keyword>
<dbReference type="Pfam" id="PF07715">
    <property type="entry name" value="Plug"/>
    <property type="match status" value="1"/>
</dbReference>
<protein>
    <submittedName>
        <fullName evidence="14">Iron complex outermembrane recepter protein</fullName>
    </submittedName>
</protein>
<keyword evidence="7 10" id="KW-0472">Membrane</keyword>
<dbReference type="RefSeq" id="WP_091306744.1">
    <property type="nucleotide sequence ID" value="NZ_CBCSJU010000001.1"/>
</dbReference>
<evidence type="ECO:0000256" key="7">
    <source>
        <dbReference type="ARBA" id="ARBA00023136"/>
    </source>
</evidence>
<dbReference type="SUPFAM" id="SSF49464">
    <property type="entry name" value="Carboxypeptidase regulatory domain-like"/>
    <property type="match status" value="1"/>
</dbReference>
<organism evidence="14 15">
    <name type="scientific">Flavobacterium terrigena</name>
    <dbReference type="NCBI Taxonomy" id="402734"/>
    <lineage>
        <taxon>Bacteria</taxon>
        <taxon>Pseudomonadati</taxon>
        <taxon>Bacteroidota</taxon>
        <taxon>Flavobacteriia</taxon>
        <taxon>Flavobacteriales</taxon>
        <taxon>Flavobacteriaceae</taxon>
        <taxon>Flavobacterium</taxon>
    </lineage>
</organism>